<dbReference type="SUPFAM" id="SSF111369">
    <property type="entry name" value="HlyD-like secretion proteins"/>
    <property type="match status" value="1"/>
</dbReference>
<dbReference type="Proteomes" id="UP001207337">
    <property type="component" value="Unassembled WGS sequence"/>
</dbReference>
<protein>
    <submittedName>
        <fullName evidence="6">Efflux RND transporter periplasmic adaptor subunit</fullName>
    </submittedName>
</protein>
<reference evidence="6 7" key="1">
    <citation type="submission" date="2021-11" db="EMBL/GenBank/DDBJ databases">
        <title>Aliifidinibius sp. nov., a new bacterium isolated from saline soil.</title>
        <authorList>
            <person name="Galisteo C."/>
            <person name="De La Haba R."/>
            <person name="Sanchez-Porro C."/>
            <person name="Ventosa A."/>
        </authorList>
    </citation>
    <scope>NUCLEOTIDE SEQUENCE [LARGE SCALE GENOMIC DNA]</scope>
    <source>
        <strain evidence="6 7">KACC 190600</strain>
    </source>
</reference>
<dbReference type="PANTHER" id="PTHR30469:SF38">
    <property type="entry name" value="HLYD FAMILY SECRETION PROTEIN"/>
    <property type="match status" value="1"/>
</dbReference>
<dbReference type="PANTHER" id="PTHR30469">
    <property type="entry name" value="MULTIDRUG RESISTANCE PROTEIN MDTA"/>
    <property type="match status" value="1"/>
</dbReference>
<keyword evidence="7" id="KW-1185">Reference proteome</keyword>
<dbReference type="Pfam" id="PF25954">
    <property type="entry name" value="Beta-barrel_RND_2"/>
    <property type="match status" value="1"/>
</dbReference>
<accession>A0ABT3PUS8</accession>
<comment type="similarity">
    <text evidence="1">Belongs to the membrane fusion protein (MFP) (TC 8.A.1) family.</text>
</comment>
<feature type="domain" description="YknX-like C-terminal permuted SH3-like" evidence="5">
    <location>
        <begin position="283"/>
        <end position="349"/>
    </location>
</feature>
<dbReference type="Pfam" id="PF25973">
    <property type="entry name" value="BSH_CzcB"/>
    <property type="match status" value="1"/>
</dbReference>
<evidence type="ECO:0000259" key="4">
    <source>
        <dbReference type="Pfam" id="PF25973"/>
    </source>
</evidence>
<dbReference type="InterPro" id="IPR058792">
    <property type="entry name" value="Beta-barrel_RND_2"/>
</dbReference>
<evidence type="ECO:0000256" key="2">
    <source>
        <dbReference type="SAM" id="Coils"/>
    </source>
</evidence>
<feature type="domain" description="CusB-like beta-barrel" evidence="3">
    <location>
        <begin position="206"/>
        <end position="274"/>
    </location>
</feature>
<evidence type="ECO:0000259" key="5">
    <source>
        <dbReference type="Pfam" id="PF25989"/>
    </source>
</evidence>
<feature type="coiled-coil region" evidence="2">
    <location>
        <begin position="98"/>
        <end position="137"/>
    </location>
</feature>
<dbReference type="NCBIfam" id="TIGR01730">
    <property type="entry name" value="RND_mfp"/>
    <property type="match status" value="1"/>
</dbReference>
<name>A0ABT3PUS8_9BACT</name>
<feature type="domain" description="CzcB-like barrel-sandwich hybrid" evidence="4">
    <location>
        <begin position="70"/>
        <end position="197"/>
    </location>
</feature>
<dbReference type="InterPro" id="IPR058637">
    <property type="entry name" value="YknX-like_C"/>
</dbReference>
<dbReference type="Pfam" id="PF25989">
    <property type="entry name" value="YknX_C"/>
    <property type="match status" value="1"/>
</dbReference>
<dbReference type="RefSeq" id="WP_265786969.1">
    <property type="nucleotide sequence ID" value="NZ_BAABRS010000001.1"/>
</dbReference>
<dbReference type="InterPro" id="IPR006143">
    <property type="entry name" value="RND_pump_MFP"/>
</dbReference>
<proteinExistence type="inferred from homology"/>
<dbReference type="InterPro" id="IPR058647">
    <property type="entry name" value="BSH_CzcB-like"/>
</dbReference>
<keyword evidence="2" id="KW-0175">Coiled coil</keyword>
<dbReference type="Gene3D" id="1.10.287.470">
    <property type="entry name" value="Helix hairpin bin"/>
    <property type="match status" value="1"/>
</dbReference>
<dbReference type="PROSITE" id="PS51257">
    <property type="entry name" value="PROKAR_LIPOPROTEIN"/>
    <property type="match status" value="1"/>
</dbReference>
<organism evidence="6 7">
    <name type="scientific">Fodinibius salicampi</name>
    <dbReference type="NCBI Taxonomy" id="1920655"/>
    <lineage>
        <taxon>Bacteria</taxon>
        <taxon>Pseudomonadati</taxon>
        <taxon>Balneolota</taxon>
        <taxon>Balneolia</taxon>
        <taxon>Balneolales</taxon>
        <taxon>Balneolaceae</taxon>
        <taxon>Fodinibius</taxon>
    </lineage>
</organism>
<dbReference type="EMBL" id="JAJNDC010000001">
    <property type="protein sequence ID" value="MCW9711612.1"/>
    <property type="molecule type" value="Genomic_DNA"/>
</dbReference>
<evidence type="ECO:0000256" key="1">
    <source>
        <dbReference type="ARBA" id="ARBA00009477"/>
    </source>
</evidence>
<dbReference type="Gene3D" id="2.40.420.20">
    <property type="match status" value="1"/>
</dbReference>
<evidence type="ECO:0000313" key="6">
    <source>
        <dbReference type="EMBL" id="MCW9711612.1"/>
    </source>
</evidence>
<gene>
    <name evidence="6" type="ORF">LQ318_01735</name>
</gene>
<comment type="caution">
    <text evidence="6">The sequence shown here is derived from an EMBL/GenBank/DDBJ whole genome shotgun (WGS) entry which is preliminary data.</text>
</comment>
<dbReference type="Gene3D" id="2.40.30.170">
    <property type="match status" value="1"/>
</dbReference>
<evidence type="ECO:0000313" key="7">
    <source>
        <dbReference type="Proteomes" id="UP001207337"/>
    </source>
</evidence>
<dbReference type="Gene3D" id="2.40.50.100">
    <property type="match status" value="1"/>
</dbReference>
<evidence type="ECO:0000259" key="3">
    <source>
        <dbReference type="Pfam" id="PF25954"/>
    </source>
</evidence>
<sequence length="353" mass="38967">MSIKYFTQLIILGLLGLFSVTFSSCSSETQSKNMTDEDSTATVPVEIAVANSGEISAYYSSTATLEADEEAMVVAKVRGIVEKLNVEEGDIVNAGDILAELDEEQLALETQRAKATMDRLKNELNRKEELFQKELISAQEFENANYEYQAQKSDYELTLLQLKYSKIQAPISGVISERLIKAGNMINVDQEVFRITDFDPLLAILHIPEHEMDKLSKGQQALIQVDAIQGASFEGKVLRVSPVVNSETGTFKVTVSVNDQSRQLKPGMFGRVRIVYDTHQDALLIPKNAVISEDGIKSVFVINNKLAYRRNINTGYSNGDNIEVLEGLNPADTVVTIGQSSLQDSALVEIVSF</sequence>